<accession>A0ABW7I3E8</accession>
<keyword evidence="5" id="KW-0238">DNA-binding</keyword>
<comment type="caution">
    <text evidence="7">The sequence shown here is derived from an EMBL/GenBank/DDBJ whole genome shotgun (WGS) entry which is preliminary data.</text>
</comment>
<evidence type="ECO:0000256" key="2">
    <source>
        <dbReference type="ARBA" id="ARBA00022491"/>
    </source>
</evidence>
<dbReference type="RefSeq" id="WP_377169420.1">
    <property type="nucleotide sequence ID" value="NZ_JBHTJC010000001.1"/>
</dbReference>
<dbReference type="PANTHER" id="PTHR33202">
    <property type="entry name" value="ZINC UPTAKE REGULATION PROTEIN"/>
    <property type="match status" value="1"/>
</dbReference>
<protein>
    <submittedName>
        <fullName evidence="7">Fur family transcriptional regulator</fullName>
    </submittedName>
</protein>
<reference evidence="7 8" key="1">
    <citation type="submission" date="2024-10" db="EMBL/GenBank/DDBJ databases">
        <authorList>
            <person name="Yang X.-N."/>
        </authorList>
    </citation>
    <scope>NUCLEOTIDE SEQUENCE [LARGE SCALE GENOMIC DNA]</scope>
    <source>
        <strain evidence="7 8">CAU 1059</strain>
    </source>
</reference>
<dbReference type="Proteomes" id="UP001607157">
    <property type="component" value="Unassembled WGS sequence"/>
</dbReference>
<dbReference type="Gene3D" id="1.10.10.10">
    <property type="entry name" value="Winged helix-like DNA-binding domain superfamily/Winged helix DNA-binding domain"/>
    <property type="match status" value="1"/>
</dbReference>
<keyword evidence="4" id="KW-0805">Transcription regulation</keyword>
<evidence type="ECO:0000256" key="1">
    <source>
        <dbReference type="ARBA" id="ARBA00007957"/>
    </source>
</evidence>
<proteinExistence type="inferred from homology"/>
<evidence type="ECO:0000313" key="7">
    <source>
        <dbReference type="EMBL" id="MFH0252543.1"/>
    </source>
</evidence>
<keyword evidence="8" id="KW-1185">Reference proteome</keyword>
<keyword evidence="2" id="KW-0678">Repressor</keyword>
<dbReference type="SUPFAM" id="SSF46785">
    <property type="entry name" value="Winged helix' DNA-binding domain"/>
    <property type="match status" value="1"/>
</dbReference>
<dbReference type="InterPro" id="IPR002481">
    <property type="entry name" value="FUR"/>
</dbReference>
<dbReference type="Pfam" id="PF01475">
    <property type="entry name" value="FUR"/>
    <property type="match status" value="1"/>
</dbReference>
<evidence type="ECO:0000256" key="3">
    <source>
        <dbReference type="ARBA" id="ARBA00022833"/>
    </source>
</evidence>
<dbReference type="InterPro" id="IPR036388">
    <property type="entry name" value="WH-like_DNA-bd_sf"/>
</dbReference>
<keyword evidence="6" id="KW-0804">Transcription</keyword>
<evidence type="ECO:0000256" key="6">
    <source>
        <dbReference type="ARBA" id="ARBA00023163"/>
    </source>
</evidence>
<name>A0ABW7I3E8_9RHOB</name>
<keyword evidence="3" id="KW-0862">Zinc</keyword>
<sequence>MSNHAAQSHDHDGCIETCMRAAERTCADKGLQFTPVRRRVLELLLEEHKALGAYDILAVLRAEGLGTQPPIAYRALDFLVSHGFAHRIERLNAFIACAHTGQRHAPAFLICRNCKRVDEADTAPGAGELARAAEEAHFEIEGVTREAIGLCRVCRTDNEARA</sequence>
<gene>
    <name evidence="7" type="ORF">ACGRVM_01440</name>
</gene>
<dbReference type="Gene3D" id="3.30.1490.190">
    <property type="match status" value="1"/>
</dbReference>
<dbReference type="EMBL" id="JBIHMM010000001">
    <property type="protein sequence ID" value="MFH0252543.1"/>
    <property type="molecule type" value="Genomic_DNA"/>
</dbReference>
<dbReference type="PANTHER" id="PTHR33202:SF6">
    <property type="entry name" value="ZINC UPTAKE REGULATION PROTEIN"/>
    <property type="match status" value="1"/>
</dbReference>
<organism evidence="7 8">
    <name type="scientific">Roseovarius aquimarinus</name>
    <dbReference type="NCBI Taxonomy" id="1229156"/>
    <lineage>
        <taxon>Bacteria</taxon>
        <taxon>Pseudomonadati</taxon>
        <taxon>Pseudomonadota</taxon>
        <taxon>Alphaproteobacteria</taxon>
        <taxon>Rhodobacterales</taxon>
        <taxon>Roseobacteraceae</taxon>
        <taxon>Roseovarius</taxon>
    </lineage>
</organism>
<dbReference type="InterPro" id="IPR043135">
    <property type="entry name" value="Fur_C"/>
</dbReference>
<evidence type="ECO:0000256" key="5">
    <source>
        <dbReference type="ARBA" id="ARBA00023125"/>
    </source>
</evidence>
<evidence type="ECO:0000313" key="8">
    <source>
        <dbReference type="Proteomes" id="UP001607157"/>
    </source>
</evidence>
<comment type="similarity">
    <text evidence="1">Belongs to the Fur family.</text>
</comment>
<evidence type="ECO:0000256" key="4">
    <source>
        <dbReference type="ARBA" id="ARBA00023015"/>
    </source>
</evidence>
<dbReference type="InterPro" id="IPR036390">
    <property type="entry name" value="WH_DNA-bd_sf"/>
</dbReference>